<evidence type="ECO:0000256" key="1">
    <source>
        <dbReference type="SAM" id="MobiDB-lite"/>
    </source>
</evidence>
<dbReference type="InterPro" id="IPR029016">
    <property type="entry name" value="GAF-like_dom_sf"/>
</dbReference>
<dbReference type="AlphaFoldDB" id="A0A1Q9LMD9"/>
<gene>
    <name evidence="2" type="ORF">BJP25_17015</name>
</gene>
<reference evidence="2 3" key="1">
    <citation type="submission" date="2016-10" db="EMBL/GenBank/DDBJ databases">
        <title>The Draft Genome Sequence of Actinokineospora bangkokensis 44EHWT reveals the biosynthetic pathway of antifungal compounds Thailandins with unusual extender unit butylmalonyl-CoA.</title>
        <authorList>
            <person name="Greule A."/>
            <person name="Intra B."/>
            <person name="Flemming S."/>
            <person name="Rommel M.G."/>
            <person name="Panbangred W."/>
            <person name="Bechthold A."/>
        </authorList>
    </citation>
    <scope>NUCLEOTIDE SEQUENCE [LARGE SCALE GENOMIC DNA]</scope>
    <source>
        <strain evidence="2 3">44EHW</strain>
    </source>
</reference>
<dbReference type="EMBL" id="MKQR01000011">
    <property type="protein sequence ID" value="OLR93198.1"/>
    <property type="molecule type" value="Genomic_DNA"/>
</dbReference>
<sequence length="232" mass="24139">MAVELDADLAAVARAHQGVIEAELRASRRTILHLFRTRLRADPTTLGAPEFLALADAPTVHAAIVLAARAATGAACALFLVDGDTQVPRVVRTHGVLRAARPALIALVAAEVPRRWADLRDGDPVPIGAPAPGDDPAGARSRRALGEAGLVDGHLYPLRAAGDVLGVLTTHYRRPGPHPPQGLLVLSAERALARSTPASRSATPTTVTVLGPLETSPAAARSGRWKPAATRS</sequence>
<dbReference type="Gene3D" id="3.30.450.40">
    <property type="match status" value="1"/>
</dbReference>
<name>A0A1Q9LMD9_9PSEU</name>
<organism evidence="2 3">
    <name type="scientific">Actinokineospora bangkokensis</name>
    <dbReference type="NCBI Taxonomy" id="1193682"/>
    <lineage>
        <taxon>Bacteria</taxon>
        <taxon>Bacillati</taxon>
        <taxon>Actinomycetota</taxon>
        <taxon>Actinomycetes</taxon>
        <taxon>Pseudonocardiales</taxon>
        <taxon>Pseudonocardiaceae</taxon>
        <taxon>Actinokineospora</taxon>
    </lineage>
</organism>
<proteinExistence type="predicted"/>
<comment type="caution">
    <text evidence="2">The sequence shown here is derived from an EMBL/GenBank/DDBJ whole genome shotgun (WGS) entry which is preliminary data.</text>
</comment>
<dbReference type="Proteomes" id="UP000186040">
    <property type="component" value="Unassembled WGS sequence"/>
</dbReference>
<evidence type="ECO:0008006" key="4">
    <source>
        <dbReference type="Google" id="ProtNLM"/>
    </source>
</evidence>
<protein>
    <recommendedName>
        <fullName evidence="4">GAF domain-containing protein</fullName>
    </recommendedName>
</protein>
<evidence type="ECO:0000313" key="3">
    <source>
        <dbReference type="Proteomes" id="UP000186040"/>
    </source>
</evidence>
<feature type="region of interest" description="Disordered" evidence="1">
    <location>
        <begin position="212"/>
        <end position="232"/>
    </location>
</feature>
<keyword evidence="3" id="KW-1185">Reference proteome</keyword>
<accession>A0A1Q9LMD9</accession>
<evidence type="ECO:0000313" key="2">
    <source>
        <dbReference type="EMBL" id="OLR93198.1"/>
    </source>
</evidence>
<dbReference type="STRING" id="1193682.BJP25_17015"/>